<dbReference type="Proteomes" id="UP001328107">
    <property type="component" value="Unassembled WGS sequence"/>
</dbReference>
<proteinExistence type="predicted"/>
<keyword evidence="1" id="KW-1133">Transmembrane helix</keyword>
<keyword evidence="1" id="KW-0812">Transmembrane</keyword>
<name>A0AAN5CN65_9BILA</name>
<feature type="transmembrane region" description="Helical" evidence="1">
    <location>
        <begin position="105"/>
        <end position="127"/>
    </location>
</feature>
<evidence type="ECO:0000256" key="1">
    <source>
        <dbReference type="SAM" id="Phobius"/>
    </source>
</evidence>
<dbReference type="EMBL" id="BTRK01000004">
    <property type="protein sequence ID" value="GMR47507.1"/>
    <property type="molecule type" value="Genomic_DNA"/>
</dbReference>
<keyword evidence="3" id="KW-1185">Reference proteome</keyword>
<feature type="non-terminal residue" evidence="2">
    <location>
        <position position="1"/>
    </location>
</feature>
<accession>A0AAN5CN65</accession>
<protein>
    <submittedName>
        <fullName evidence="2">Uncharacterized protein</fullName>
    </submittedName>
</protein>
<keyword evidence="1" id="KW-0472">Membrane</keyword>
<gene>
    <name evidence="2" type="ORF">PMAYCL1PPCAC_17702</name>
</gene>
<feature type="transmembrane region" description="Helical" evidence="1">
    <location>
        <begin position="134"/>
        <end position="155"/>
    </location>
</feature>
<dbReference type="AlphaFoldDB" id="A0AAN5CN65"/>
<organism evidence="2 3">
    <name type="scientific">Pristionchus mayeri</name>
    <dbReference type="NCBI Taxonomy" id="1317129"/>
    <lineage>
        <taxon>Eukaryota</taxon>
        <taxon>Metazoa</taxon>
        <taxon>Ecdysozoa</taxon>
        <taxon>Nematoda</taxon>
        <taxon>Chromadorea</taxon>
        <taxon>Rhabditida</taxon>
        <taxon>Rhabditina</taxon>
        <taxon>Diplogasteromorpha</taxon>
        <taxon>Diplogasteroidea</taxon>
        <taxon>Neodiplogasteridae</taxon>
        <taxon>Pristionchus</taxon>
    </lineage>
</organism>
<comment type="caution">
    <text evidence="2">The sequence shown here is derived from an EMBL/GenBank/DDBJ whole genome shotgun (WGS) entry which is preliminary data.</text>
</comment>
<reference evidence="3" key="1">
    <citation type="submission" date="2022-10" db="EMBL/GenBank/DDBJ databases">
        <title>Genome assembly of Pristionchus species.</title>
        <authorList>
            <person name="Yoshida K."/>
            <person name="Sommer R.J."/>
        </authorList>
    </citation>
    <scope>NUCLEOTIDE SEQUENCE [LARGE SCALE GENOMIC DNA]</scope>
    <source>
        <strain evidence="3">RS5460</strain>
    </source>
</reference>
<evidence type="ECO:0000313" key="3">
    <source>
        <dbReference type="Proteomes" id="UP001328107"/>
    </source>
</evidence>
<evidence type="ECO:0000313" key="2">
    <source>
        <dbReference type="EMBL" id="GMR47507.1"/>
    </source>
</evidence>
<sequence>SHSTTTQITLCSKIIFQKSSTVDSRGTWVRMYCLAIFCRSYVHEALMYAFSSGRATRVSSRQVGGSLWRFLPGLALNAACPNCGDWYASTSFLNSALIPSTPGSAYFFINSSACFFPSAVQLASFFFSSSSKVALLFFFCGVALAAVAVFVPLSFSSTVDLLRT</sequence>
<feature type="non-terminal residue" evidence="2">
    <location>
        <position position="164"/>
    </location>
</feature>